<dbReference type="Proteomes" id="UP001165367">
    <property type="component" value="Unassembled WGS sequence"/>
</dbReference>
<dbReference type="PROSITE" id="PS51257">
    <property type="entry name" value="PROKAR_LIPOPROTEIN"/>
    <property type="match status" value="1"/>
</dbReference>
<proteinExistence type="predicted"/>
<organism evidence="1 2">
    <name type="scientific">Terrimonas ginsenosidimutans</name>
    <dbReference type="NCBI Taxonomy" id="2908004"/>
    <lineage>
        <taxon>Bacteria</taxon>
        <taxon>Pseudomonadati</taxon>
        <taxon>Bacteroidota</taxon>
        <taxon>Chitinophagia</taxon>
        <taxon>Chitinophagales</taxon>
        <taxon>Chitinophagaceae</taxon>
        <taxon>Terrimonas</taxon>
    </lineage>
</organism>
<dbReference type="EMBL" id="JAKLTR010000028">
    <property type="protein sequence ID" value="MCG2617962.1"/>
    <property type="molecule type" value="Genomic_DNA"/>
</dbReference>
<keyword evidence="2" id="KW-1185">Reference proteome</keyword>
<dbReference type="RefSeq" id="WP_237876955.1">
    <property type="nucleotide sequence ID" value="NZ_JAKLTR010000028.1"/>
</dbReference>
<gene>
    <name evidence="1" type="ORF">LZZ85_26910</name>
</gene>
<evidence type="ECO:0008006" key="3">
    <source>
        <dbReference type="Google" id="ProtNLM"/>
    </source>
</evidence>
<evidence type="ECO:0000313" key="1">
    <source>
        <dbReference type="EMBL" id="MCG2617962.1"/>
    </source>
</evidence>
<protein>
    <recommendedName>
        <fullName evidence="3">Extracellular endo-alpha-(1-&gt;5)-L-arabinanase C-terminal domain-containing protein</fullName>
    </recommendedName>
</protein>
<comment type="caution">
    <text evidence="1">The sequence shown here is derived from an EMBL/GenBank/DDBJ whole genome shotgun (WGS) entry which is preliminary data.</text>
</comment>
<accession>A0ABS9L018</accession>
<reference evidence="1" key="1">
    <citation type="submission" date="2022-01" db="EMBL/GenBank/DDBJ databases">
        <authorList>
            <person name="Jo J.-H."/>
            <person name="Im W.-T."/>
        </authorList>
    </citation>
    <scope>NUCLEOTIDE SEQUENCE</scope>
    <source>
        <strain evidence="1">NA20</strain>
    </source>
</reference>
<sequence>MRLVRFFAATILMAAFFTSCSKDKKEIDPPAPAFDIIGVWQGKIGSGSAIPSGSFALDIKAGGKLDRLSDGVVTGTGTWSITGEFFKGEYTGKQNGVVVKVSAKIDKLANKLINGTWKNDSEIDGTWYANKK</sequence>
<name>A0ABS9L018_9BACT</name>
<evidence type="ECO:0000313" key="2">
    <source>
        <dbReference type="Proteomes" id="UP001165367"/>
    </source>
</evidence>